<protein>
    <submittedName>
        <fullName evidence="1">Uncharacterized protein</fullName>
    </submittedName>
</protein>
<sequence length="200" mass="21582">MINNEKDRNDCGCVIHDIARGDMVVSKVGTNIDLIDVKTKLSCTFKLRKAWIRSSVIPAGNLTLDSSGVPADRPPETIRVDVPACLERPRSPSLIQELHVIKRERTPDVGSVEEVSCSKDFFVVMDTTMGESTVGGVAQPVACAPTMTPSRGGNSPPSFRDILAGAKSVPTPLHLVSDLDVDVREEDVLLGGDRALRFSD</sequence>
<accession>A0ABR2FN81</accession>
<name>A0ABR2FN81_9ROSI</name>
<organism evidence="1 2">
    <name type="scientific">Hibiscus sabdariffa</name>
    <name type="common">roselle</name>
    <dbReference type="NCBI Taxonomy" id="183260"/>
    <lineage>
        <taxon>Eukaryota</taxon>
        <taxon>Viridiplantae</taxon>
        <taxon>Streptophyta</taxon>
        <taxon>Embryophyta</taxon>
        <taxon>Tracheophyta</taxon>
        <taxon>Spermatophyta</taxon>
        <taxon>Magnoliopsida</taxon>
        <taxon>eudicotyledons</taxon>
        <taxon>Gunneridae</taxon>
        <taxon>Pentapetalae</taxon>
        <taxon>rosids</taxon>
        <taxon>malvids</taxon>
        <taxon>Malvales</taxon>
        <taxon>Malvaceae</taxon>
        <taxon>Malvoideae</taxon>
        <taxon>Hibiscus</taxon>
    </lineage>
</organism>
<dbReference type="Proteomes" id="UP001472677">
    <property type="component" value="Unassembled WGS sequence"/>
</dbReference>
<evidence type="ECO:0000313" key="2">
    <source>
        <dbReference type="Proteomes" id="UP001472677"/>
    </source>
</evidence>
<dbReference type="EMBL" id="JBBPBM010000005">
    <property type="protein sequence ID" value="KAK8583454.1"/>
    <property type="molecule type" value="Genomic_DNA"/>
</dbReference>
<proteinExistence type="predicted"/>
<evidence type="ECO:0000313" key="1">
    <source>
        <dbReference type="EMBL" id="KAK8583454.1"/>
    </source>
</evidence>
<gene>
    <name evidence="1" type="ORF">V6N12_067728</name>
</gene>
<comment type="caution">
    <text evidence="1">The sequence shown here is derived from an EMBL/GenBank/DDBJ whole genome shotgun (WGS) entry which is preliminary data.</text>
</comment>
<keyword evidence="2" id="KW-1185">Reference proteome</keyword>
<reference evidence="1 2" key="1">
    <citation type="journal article" date="2024" name="G3 (Bethesda)">
        <title>Genome assembly of Hibiscus sabdariffa L. provides insights into metabolisms of medicinal natural products.</title>
        <authorList>
            <person name="Kim T."/>
        </authorList>
    </citation>
    <scope>NUCLEOTIDE SEQUENCE [LARGE SCALE GENOMIC DNA]</scope>
    <source>
        <strain evidence="1">TK-2024</strain>
        <tissue evidence="1">Old leaves</tissue>
    </source>
</reference>